<evidence type="ECO:0000256" key="8">
    <source>
        <dbReference type="ARBA" id="ARBA00022573"/>
    </source>
</evidence>
<keyword evidence="9 19" id="KW-0808">Transferase</keyword>
<dbReference type="STRING" id="1385520.N802_19415"/>
<proteinExistence type="inferred from homology"/>
<evidence type="ECO:0000256" key="4">
    <source>
        <dbReference type="ARBA" id="ARBA00010561"/>
    </source>
</evidence>
<feature type="transmembrane region" description="Helical" evidence="19">
    <location>
        <begin position="202"/>
        <end position="223"/>
    </location>
</feature>
<comment type="similarity">
    <text evidence="4 19">Belongs to the CobS family.</text>
</comment>
<keyword evidence="21" id="KW-1185">Reference proteome</keyword>
<evidence type="ECO:0000256" key="3">
    <source>
        <dbReference type="ARBA" id="ARBA00004663"/>
    </source>
</evidence>
<evidence type="ECO:0000256" key="11">
    <source>
        <dbReference type="ARBA" id="ARBA00022842"/>
    </source>
</evidence>
<dbReference type="GO" id="GO:0008818">
    <property type="term" value="F:cobalamin 5'-phosphate synthase activity"/>
    <property type="evidence" value="ECO:0007669"/>
    <property type="project" value="UniProtKB-UniRule"/>
</dbReference>
<evidence type="ECO:0000256" key="16">
    <source>
        <dbReference type="ARBA" id="ARBA00032853"/>
    </source>
</evidence>
<dbReference type="Pfam" id="PF02654">
    <property type="entry name" value="CobS"/>
    <property type="match status" value="1"/>
</dbReference>
<dbReference type="EMBL" id="AVPJ01000009">
    <property type="protein sequence ID" value="KGN31924.1"/>
    <property type="molecule type" value="Genomic_DNA"/>
</dbReference>
<dbReference type="GO" id="GO:0051073">
    <property type="term" value="F:adenosylcobinamide-GDP ribazoletransferase activity"/>
    <property type="evidence" value="ECO:0007669"/>
    <property type="project" value="UniProtKB-UniRule"/>
</dbReference>
<gene>
    <name evidence="19" type="primary">cobS</name>
    <name evidence="20" type="ORF">N802_19415</name>
</gene>
<evidence type="ECO:0000256" key="5">
    <source>
        <dbReference type="ARBA" id="ARBA00013200"/>
    </source>
</evidence>
<dbReference type="InterPro" id="IPR003805">
    <property type="entry name" value="CobS"/>
</dbReference>
<evidence type="ECO:0000313" key="20">
    <source>
        <dbReference type="EMBL" id="KGN31924.1"/>
    </source>
</evidence>
<comment type="cofactor">
    <cofactor evidence="1 19">
        <name>Mg(2+)</name>
        <dbReference type="ChEBI" id="CHEBI:18420"/>
    </cofactor>
</comment>
<comment type="catalytic activity">
    <reaction evidence="17 19">
        <text>alpha-ribazole + adenosylcob(III)inamide-GDP = adenosylcob(III)alamin + GMP + H(+)</text>
        <dbReference type="Rhea" id="RHEA:16049"/>
        <dbReference type="ChEBI" id="CHEBI:10329"/>
        <dbReference type="ChEBI" id="CHEBI:15378"/>
        <dbReference type="ChEBI" id="CHEBI:18408"/>
        <dbReference type="ChEBI" id="CHEBI:58115"/>
        <dbReference type="ChEBI" id="CHEBI:60487"/>
        <dbReference type="EC" id="2.7.8.26"/>
    </reaction>
</comment>
<reference evidence="20 21" key="1">
    <citation type="submission" date="2013-08" db="EMBL/GenBank/DDBJ databases">
        <title>The genome sequence of Knoellia sinensis.</title>
        <authorList>
            <person name="Zhu W."/>
            <person name="Wang G."/>
        </authorList>
    </citation>
    <scope>NUCLEOTIDE SEQUENCE [LARGE SCALE GENOMIC DNA]</scope>
    <source>
        <strain evidence="20 21">KCTC 19936</strain>
    </source>
</reference>
<feature type="transmembrane region" description="Helical" evidence="19">
    <location>
        <begin position="59"/>
        <end position="77"/>
    </location>
</feature>
<evidence type="ECO:0000256" key="18">
    <source>
        <dbReference type="ARBA" id="ARBA00049504"/>
    </source>
</evidence>
<dbReference type="AlphaFoldDB" id="A0A0A0J5A4"/>
<evidence type="ECO:0000256" key="14">
    <source>
        <dbReference type="ARBA" id="ARBA00025228"/>
    </source>
</evidence>
<protein>
    <recommendedName>
        <fullName evidence="6 19">Adenosylcobinamide-GDP ribazoletransferase</fullName>
        <ecNumber evidence="5 19">2.7.8.26</ecNumber>
    </recommendedName>
    <alternativeName>
        <fullName evidence="16 19">Cobalamin synthase</fullName>
    </alternativeName>
    <alternativeName>
        <fullName evidence="15 19">Cobalamin-5'-phosphate synthase</fullName>
    </alternativeName>
</protein>
<dbReference type="GO" id="GO:0005886">
    <property type="term" value="C:plasma membrane"/>
    <property type="evidence" value="ECO:0007669"/>
    <property type="project" value="UniProtKB-SubCell"/>
</dbReference>
<sequence>MSDIASGLRLAVGTLSVVPVGAIADPTESHARWAMCLAPLAALPVAAVAASVLAVGDLAALPALVTGAMAVAAIAAGTRAMHLDGLADTVDGIGGGWTRERALEIMRRGDVGPMGVAAVVLAVLVQVAAIGALASRPFAWLLVGAAVVASRASLLLTCRAGMPSARPSGLGAVVAGSVPKPVALAGGVLLAVVMAASSAAAGLGPTAGVASAIVAVATVGLLLRTCRRVFGGVTGDIMGASIEVALGTMLLVLSSGRW</sequence>
<comment type="caution">
    <text evidence="20">The sequence shown here is derived from an EMBL/GenBank/DDBJ whole genome shotgun (WGS) entry which is preliminary data.</text>
</comment>
<evidence type="ECO:0000256" key="17">
    <source>
        <dbReference type="ARBA" id="ARBA00048623"/>
    </source>
</evidence>
<dbReference type="Proteomes" id="UP000030002">
    <property type="component" value="Unassembled WGS sequence"/>
</dbReference>
<evidence type="ECO:0000256" key="6">
    <source>
        <dbReference type="ARBA" id="ARBA00015850"/>
    </source>
</evidence>
<evidence type="ECO:0000256" key="19">
    <source>
        <dbReference type="HAMAP-Rule" id="MF_00719"/>
    </source>
</evidence>
<organism evidence="20 21">
    <name type="scientific">Knoellia sinensis KCTC 19936</name>
    <dbReference type="NCBI Taxonomy" id="1385520"/>
    <lineage>
        <taxon>Bacteria</taxon>
        <taxon>Bacillati</taxon>
        <taxon>Actinomycetota</taxon>
        <taxon>Actinomycetes</taxon>
        <taxon>Micrococcales</taxon>
        <taxon>Intrasporangiaceae</taxon>
        <taxon>Knoellia</taxon>
    </lineage>
</organism>
<dbReference type="EC" id="2.7.8.26" evidence="5 19"/>
<dbReference type="RefSeq" id="WP_084072186.1">
    <property type="nucleotide sequence ID" value="NZ_AVPJ01000009.1"/>
</dbReference>
<evidence type="ECO:0000256" key="1">
    <source>
        <dbReference type="ARBA" id="ARBA00001946"/>
    </source>
</evidence>
<keyword evidence="11 19" id="KW-0460">Magnesium</keyword>
<evidence type="ECO:0000256" key="12">
    <source>
        <dbReference type="ARBA" id="ARBA00022989"/>
    </source>
</evidence>
<dbReference type="GO" id="GO:0009236">
    <property type="term" value="P:cobalamin biosynthetic process"/>
    <property type="evidence" value="ECO:0007669"/>
    <property type="project" value="UniProtKB-UniRule"/>
</dbReference>
<feature type="transmembrane region" description="Helical" evidence="19">
    <location>
        <begin position="111"/>
        <end position="132"/>
    </location>
</feature>
<feature type="transmembrane region" description="Helical" evidence="19">
    <location>
        <begin position="170"/>
        <end position="196"/>
    </location>
</feature>
<evidence type="ECO:0000256" key="13">
    <source>
        <dbReference type="ARBA" id="ARBA00023136"/>
    </source>
</evidence>
<comment type="pathway">
    <text evidence="3 19">Cofactor biosynthesis; adenosylcobalamin biosynthesis; adenosylcobalamin from cob(II)yrinate a,c-diamide: step 7/7.</text>
</comment>
<dbReference type="PANTHER" id="PTHR34148:SF1">
    <property type="entry name" value="ADENOSYLCOBINAMIDE-GDP RIBAZOLETRANSFERASE"/>
    <property type="match status" value="1"/>
</dbReference>
<evidence type="ECO:0000256" key="15">
    <source>
        <dbReference type="ARBA" id="ARBA00032605"/>
    </source>
</evidence>
<feature type="transmembrane region" description="Helical" evidence="19">
    <location>
        <begin position="138"/>
        <end position="158"/>
    </location>
</feature>
<feature type="transmembrane region" description="Helical" evidence="19">
    <location>
        <begin position="230"/>
        <end position="253"/>
    </location>
</feature>
<evidence type="ECO:0000256" key="9">
    <source>
        <dbReference type="ARBA" id="ARBA00022679"/>
    </source>
</evidence>
<evidence type="ECO:0000256" key="2">
    <source>
        <dbReference type="ARBA" id="ARBA00004651"/>
    </source>
</evidence>
<comment type="function">
    <text evidence="14 19">Joins adenosylcobinamide-GDP and alpha-ribazole to generate adenosylcobalamin (Ado-cobalamin). Also synthesizes adenosylcobalamin 5'-phosphate from adenosylcobinamide-GDP and alpha-ribazole 5'-phosphate.</text>
</comment>
<keyword evidence="8 19" id="KW-0169">Cobalamin biosynthesis</keyword>
<evidence type="ECO:0000313" key="21">
    <source>
        <dbReference type="Proteomes" id="UP000030002"/>
    </source>
</evidence>
<evidence type="ECO:0000256" key="7">
    <source>
        <dbReference type="ARBA" id="ARBA00022475"/>
    </source>
</evidence>
<accession>A0A0A0J5A4</accession>
<dbReference type="eggNOG" id="COG0368">
    <property type="taxonomic scope" value="Bacteria"/>
</dbReference>
<keyword evidence="7 19" id="KW-1003">Cell membrane</keyword>
<keyword evidence="13 19" id="KW-0472">Membrane</keyword>
<dbReference type="UniPathway" id="UPA00148">
    <property type="reaction ID" value="UER00238"/>
</dbReference>
<dbReference type="OrthoDB" id="9794223at2"/>
<keyword evidence="12 19" id="KW-1133">Transmembrane helix</keyword>
<comment type="catalytic activity">
    <reaction evidence="18 19">
        <text>alpha-ribazole 5'-phosphate + adenosylcob(III)inamide-GDP = adenosylcob(III)alamin 5'-phosphate + GMP + H(+)</text>
        <dbReference type="Rhea" id="RHEA:23560"/>
        <dbReference type="ChEBI" id="CHEBI:15378"/>
        <dbReference type="ChEBI" id="CHEBI:57918"/>
        <dbReference type="ChEBI" id="CHEBI:58115"/>
        <dbReference type="ChEBI" id="CHEBI:60487"/>
        <dbReference type="ChEBI" id="CHEBI:60493"/>
        <dbReference type="EC" id="2.7.8.26"/>
    </reaction>
</comment>
<feature type="transmembrane region" description="Helical" evidence="19">
    <location>
        <begin position="31"/>
        <end position="53"/>
    </location>
</feature>
<comment type="subcellular location">
    <subcellularLocation>
        <location evidence="2 19">Cell membrane</location>
        <topology evidence="2 19">Multi-pass membrane protein</topology>
    </subcellularLocation>
</comment>
<dbReference type="PANTHER" id="PTHR34148">
    <property type="entry name" value="ADENOSYLCOBINAMIDE-GDP RIBAZOLETRANSFERASE"/>
    <property type="match status" value="1"/>
</dbReference>
<dbReference type="HAMAP" id="MF_00719">
    <property type="entry name" value="CobS"/>
    <property type="match status" value="1"/>
</dbReference>
<evidence type="ECO:0000256" key="10">
    <source>
        <dbReference type="ARBA" id="ARBA00022692"/>
    </source>
</evidence>
<name>A0A0A0J5A4_9MICO</name>
<keyword evidence="10 19" id="KW-0812">Transmembrane</keyword>